<dbReference type="RefSeq" id="WP_169654338.1">
    <property type="nucleotide sequence ID" value="NZ_JABANE010000002.1"/>
</dbReference>
<dbReference type="Proteomes" id="UP000576082">
    <property type="component" value="Unassembled WGS sequence"/>
</dbReference>
<proteinExistence type="predicted"/>
<comment type="caution">
    <text evidence="2">The sequence shown here is derived from an EMBL/GenBank/DDBJ whole genome shotgun (WGS) entry which is preliminary data.</text>
</comment>
<feature type="region of interest" description="Disordered" evidence="1">
    <location>
        <begin position="28"/>
        <end position="68"/>
    </location>
</feature>
<keyword evidence="3" id="KW-1185">Reference proteome</keyword>
<evidence type="ECO:0000256" key="1">
    <source>
        <dbReference type="SAM" id="MobiDB-lite"/>
    </source>
</evidence>
<organism evidence="2 3">
    <name type="scientific">Flammeovirga aprica JL-4</name>
    <dbReference type="NCBI Taxonomy" id="694437"/>
    <lineage>
        <taxon>Bacteria</taxon>
        <taxon>Pseudomonadati</taxon>
        <taxon>Bacteroidota</taxon>
        <taxon>Cytophagia</taxon>
        <taxon>Cytophagales</taxon>
        <taxon>Flammeovirgaceae</taxon>
        <taxon>Flammeovirga</taxon>
    </lineage>
</organism>
<dbReference type="AlphaFoldDB" id="A0A7X9P068"/>
<gene>
    <name evidence="2" type="ORF">HHU12_01325</name>
</gene>
<accession>A0A7X9P068</accession>
<sequence length="68" mass="7573">MTQKDNDALIKLLGGALAISFIGEMFSSKPKSEDNHQEDDEETTVDIPYEEAQEPPALSGGEYKIDWE</sequence>
<evidence type="ECO:0000313" key="2">
    <source>
        <dbReference type="EMBL" id="NME66592.1"/>
    </source>
</evidence>
<feature type="compositionally biased region" description="Acidic residues" evidence="1">
    <location>
        <begin position="36"/>
        <end position="53"/>
    </location>
</feature>
<protein>
    <submittedName>
        <fullName evidence="2">Uncharacterized protein</fullName>
    </submittedName>
</protein>
<reference evidence="2 3" key="1">
    <citation type="submission" date="2020-04" db="EMBL/GenBank/DDBJ databases">
        <title>Flammeovirga sp. SR4, a novel species isolated from seawater.</title>
        <authorList>
            <person name="Wang X."/>
        </authorList>
    </citation>
    <scope>NUCLEOTIDE SEQUENCE [LARGE SCALE GENOMIC DNA]</scope>
    <source>
        <strain evidence="2 3">ATCC 23126</strain>
    </source>
</reference>
<dbReference type="EMBL" id="JABANE010000002">
    <property type="protein sequence ID" value="NME66592.1"/>
    <property type="molecule type" value="Genomic_DNA"/>
</dbReference>
<evidence type="ECO:0000313" key="3">
    <source>
        <dbReference type="Proteomes" id="UP000576082"/>
    </source>
</evidence>
<name>A0A7X9P068_9BACT</name>